<dbReference type="AlphaFoldDB" id="A0A0P1B316"/>
<keyword evidence="2" id="KW-1185">Reference proteome</keyword>
<dbReference type="GeneID" id="36401956"/>
<organism evidence="1 2">
    <name type="scientific">Plasmopara halstedii</name>
    <name type="common">Downy mildew of sunflower</name>
    <dbReference type="NCBI Taxonomy" id="4781"/>
    <lineage>
        <taxon>Eukaryota</taxon>
        <taxon>Sar</taxon>
        <taxon>Stramenopiles</taxon>
        <taxon>Oomycota</taxon>
        <taxon>Peronosporomycetes</taxon>
        <taxon>Peronosporales</taxon>
        <taxon>Peronosporaceae</taxon>
        <taxon>Plasmopara</taxon>
    </lineage>
</organism>
<dbReference type="RefSeq" id="XP_024585488.1">
    <property type="nucleotide sequence ID" value="XM_024720273.1"/>
</dbReference>
<protein>
    <submittedName>
        <fullName evidence="1">Uncharacterized protein</fullName>
    </submittedName>
</protein>
<evidence type="ECO:0000313" key="2">
    <source>
        <dbReference type="Proteomes" id="UP000054928"/>
    </source>
</evidence>
<name>A0A0P1B316_PLAHL</name>
<sequence>MLRQILTTPSDAEANSLLKDYRRRILKPAQIGTALVAGTMVAVAELFHHEATLRNTSSRVLGSLVPTYLAHLRANILVAVGLVAPKI</sequence>
<reference evidence="2" key="1">
    <citation type="submission" date="2014-09" db="EMBL/GenBank/DDBJ databases">
        <authorList>
            <person name="Sharma Rahul"/>
            <person name="Thines Marco"/>
        </authorList>
    </citation>
    <scope>NUCLEOTIDE SEQUENCE [LARGE SCALE GENOMIC DNA]</scope>
</reference>
<dbReference type="EMBL" id="CCYD01003042">
    <property type="protein sequence ID" value="CEG49119.1"/>
    <property type="molecule type" value="Genomic_DNA"/>
</dbReference>
<dbReference type="Proteomes" id="UP000054928">
    <property type="component" value="Unassembled WGS sequence"/>
</dbReference>
<accession>A0A0P1B316</accession>
<evidence type="ECO:0000313" key="1">
    <source>
        <dbReference type="EMBL" id="CEG49119.1"/>
    </source>
</evidence>
<proteinExistence type="predicted"/>